<proteinExistence type="predicted"/>
<dbReference type="AlphaFoldDB" id="A0A2I0AV88"/>
<dbReference type="OrthoDB" id="27073at2759"/>
<evidence type="ECO:0000313" key="2">
    <source>
        <dbReference type="Proteomes" id="UP000236161"/>
    </source>
</evidence>
<sequence length="65" mass="7684">MTSKNAINSSSGYFIHMNNRCQKFIPLRVYNKLRKGLKRFIGEDVEIVLNKVMILFRCLRDNIHV</sequence>
<accession>A0A2I0AV88</accession>
<organism evidence="1 2">
    <name type="scientific">Apostasia shenzhenica</name>
    <dbReference type="NCBI Taxonomy" id="1088818"/>
    <lineage>
        <taxon>Eukaryota</taxon>
        <taxon>Viridiplantae</taxon>
        <taxon>Streptophyta</taxon>
        <taxon>Embryophyta</taxon>
        <taxon>Tracheophyta</taxon>
        <taxon>Spermatophyta</taxon>
        <taxon>Magnoliopsida</taxon>
        <taxon>Liliopsida</taxon>
        <taxon>Asparagales</taxon>
        <taxon>Orchidaceae</taxon>
        <taxon>Apostasioideae</taxon>
        <taxon>Apostasia</taxon>
    </lineage>
</organism>
<evidence type="ECO:0000313" key="1">
    <source>
        <dbReference type="EMBL" id="PKA59449.1"/>
    </source>
</evidence>
<reference evidence="1 2" key="1">
    <citation type="journal article" date="2017" name="Nature">
        <title>The Apostasia genome and the evolution of orchids.</title>
        <authorList>
            <person name="Zhang G.Q."/>
            <person name="Liu K.W."/>
            <person name="Li Z."/>
            <person name="Lohaus R."/>
            <person name="Hsiao Y.Y."/>
            <person name="Niu S.C."/>
            <person name="Wang J.Y."/>
            <person name="Lin Y.C."/>
            <person name="Xu Q."/>
            <person name="Chen L.J."/>
            <person name="Yoshida K."/>
            <person name="Fujiwara S."/>
            <person name="Wang Z.W."/>
            <person name="Zhang Y.Q."/>
            <person name="Mitsuda N."/>
            <person name="Wang M."/>
            <person name="Liu G.H."/>
            <person name="Pecoraro L."/>
            <person name="Huang H.X."/>
            <person name="Xiao X.J."/>
            <person name="Lin M."/>
            <person name="Wu X.Y."/>
            <person name="Wu W.L."/>
            <person name="Chen Y.Y."/>
            <person name="Chang S.B."/>
            <person name="Sakamoto S."/>
            <person name="Ohme-Takagi M."/>
            <person name="Yagi M."/>
            <person name="Zeng S.J."/>
            <person name="Shen C.Y."/>
            <person name="Yeh C.M."/>
            <person name="Luo Y.B."/>
            <person name="Tsai W.C."/>
            <person name="Van de Peer Y."/>
            <person name="Liu Z.J."/>
        </authorList>
    </citation>
    <scope>NUCLEOTIDE SEQUENCE [LARGE SCALE GENOMIC DNA]</scope>
    <source>
        <strain evidence="2">cv. Shenzhen</strain>
        <tissue evidence="1">Stem</tissue>
    </source>
</reference>
<name>A0A2I0AV88_9ASPA</name>
<dbReference type="Proteomes" id="UP000236161">
    <property type="component" value="Unassembled WGS sequence"/>
</dbReference>
<protein>
    <submittedName>
        <fullName evidence="1">Cullin-3A</fullName>
    </submittedName>
</protein>
<gene>
    <name evidence="1" type="primary">CUL3A</name>
    <name evidence="1" type="ORF">AXF42_Ash016472</name>
</gene>
<keyword evidence="2" id="KW-1185">Reference proteome</keyword>
<dbReference type="EMBL" id="KZ451948">
    <property type="protein sequence ID" value="PKA59449.1"/>
    <property type="molecule type" value="Genomic_DNA"/>
</dbReference>
<dbReference type="STRING" id="1088818.A0A2I0AV88"/>